<evidence type="ECO:0000313" key="1">
    <source>
        <dbReference type="EMBL" id="KAJ0173781.1"/>
    </source>
</evidence>
<evidence type="ECO:0000313" key="2">
    <source>
        <dbReference type="Proteomes" id="UP000824533"/>
    </source>
</evidence>
<dbReference type="EMBL" id="CM034405">
    <property type="protein sequence ID" value="KAJ0173781.1"/>
    <property type="molecule type" value="Genomic_DNA"/>
</dbReference>
<name>A0ACC1CQL6_9NEOP</name>
<reference evidence="1 2" key="1">
    <citation type="journal article" date="2021" name="Front. Genet.">
        <title>Chromosome-Level Genome Assembly Reveals Significant Gene Expansion in the Toll and IMD Signaling Pathways of Dendrolimus kikuchii.</title>
        <authorList>
            <person name="Zhou J."/>
            <person name="Wu P."/>
            <person name="Xiong Z."/>
            <person name="Liu N."/>
            <person name="Zhao N."/>
            <person name="Ji M."/>
            <person name="Qiu Y."/>
            <person name="Yang B."/>
        </authorList>
    </citation>
    <scope>NUCLEOTIDE SEQUENCE [LARGE SCALE GENOMIC DNA]</scope>
    <source>
        <strain evidence="1">Ann1</strain>
    </source>
</reference>
<keyword evidence="2" id="KW-1185">Reference proteome</keyword>
<accession>A0ACC1CQL6</accession>
<comment type="caution">
    <text evidence="1">The sequence shown here is derived from an EMBL/GenBank/DDBJ whole genome shotgun (WGS) entry which is preliminary data.</text>
</comment>
<organism evidence="1 2">
    <name type="scientific">Dendrolimus kikuchii</name>
    <dbReference type="NCBI Taxonomy" id="765133"/>
    <lineage>
        <taxon>Eukaryota</taxon>
        <taxon>Metazoa</taxon>
        <taxon>Ecdysozoa</taxon>
        <taxon>Arthropoda</taxon>
        <taxon>Hexapoda</taxon>
        <taxon>Insecta</taxon>
        <taxon>Pterygota</taxon>
        <taxon>Neoptera</taxon>
        <taxon>Endopterygota</taxon>
        <taxon>Lepidoptera</taxon>
        <taxon>Glossata</taxon>
        <taxon>Ditrysia</taxon>
        <taxon>Bombycoidea</taxon>
        <taxon>Lasiocampidae</taxon>
        <taxon>Dendrolimus</taxon>
    </lineage>
</organism>
<sequence>MRRGRSGIGGWRNDNPRHFRPRSGGPQYLRHPRNYGLLDGPRFPPIGALSNRPPHFVSHPSRASKINEPSAPEIHERNKYNSIPNTQHRQPDRGQFSDRHTAPYFHKHRQNNDRHYNSHKKNTFRESDETFQGSVNDLGDVDHRLPPNIADNRDNYGKRHSTWVNPVLENKRQYYDRTPHRYSQNHEDNETQKLSFADYTGHRPPSSDHYRGSSNPTNNNTAFTRSVDDTVDIIRKRLRDRSDGHLSCSQESTSQDKNDEKLPESSKPYSENQQDQLSKRRIQRPAQVISNCDKIKSNIVHQLFKMDKNKIHKLMDNPSSSTKFEYAISSLITESQNSLNKQLRSVAEKSLNNSCTNYISDDNNTIYEDTFMKQMQCLLDPQDTVFLEDIKPIVMAELNKVLQVDEYDQDCDIYEENQTSYESNEQSDYTYCSETSNYEDQPYNYENKLYEQELASELYFNKSGDEKVVDNRYTVKQESVIESQQLYERRSTKPPDYSENVNVDRRYSTDSQRQIRKSIDTINEDRINTHNPVPLFDTNTEQFSEDEDPFAELDKQYHVAVDHNFINNDDFGSPAQSVTSSINKSPNIQGETTNKIPISSMNPLEIKKEIDSQLERLAKSPIKLQSLDISKENVSSTIKNETGTTQHYSTVETKKVSSTKPNELNDTEKIEHSSSVVKAFTPSIARKRSISQMPSHRKEKRKKSESNSTEFDQQSFNKNTSLPKSLDAAKLMCNISSTKETKDNSSDKTTIDKYVKRKTEPRKSKDVTNKKNNNNNVTSHSILSPKDSSSCPVSTETQSKSDAKNKLKTIDMFMDQPKKSTPLHQAHRNTAAASTGSLNKTGEENKIKLGIMKPNSKVSVNHVSTQVMRKVLTKEAQTTISRCSKSRFCQTERKKFTTRAVQTDQLSFGKTTSRASDCLERMKEIDLEIQVLLQEKFKLYNSIESKDSCQNTVQTLGMTVLSVTPLDDEKDEEDIENNTLSEDAIVDSFTSIPVEELEQIALETVQNENTDFHDSNTSKRSRKPSVRDLERSSSSPTVTKSGRKVKPPNISLLEQIITSDKPLEDIIVLDELESSPVKPVKKKSQKRPVSKKKSVKKPKSAKSLVDYSSFKLQECSVLLERQDVSQYLIDKSDLIQLSDLGIERHSPLSLNSMPEIIQSDFPEKISYVESKPQAEEKALDNVRQEVIPVNDIQLDMLDVSEDIVIGDVCEVKCDDSSDQINHEFIINEEIILDNSQSSCEEITSDASQEDIICKMFDYSTDENLSKDSITVSGNADSILAIESIENNFLAACLDGNVYHFNGDGQLLSTLRGSNLAVTCLTVVKEKFGTTVYTGSLDSRIRYYDLETGLEKGLECNVLSPIQTMDRAWDTVFVGTRTGFVLQFECKNVTIKDAQTGLLLRTLTGPTMTVYTLLFEDGKVYCGTSSHQVHVFDYSSGSHVGTHEGGKGAVCLRACGGLLFAGCYDGCVYVYREGEPQPLAQLRGPSFMLLSLAIVGTKIIVGYKDRSLHIWKIPLSILKEMIL</sequence>
<dbReference type="Proteomes" id="UP000824533">
    <property type="component" value="Linkage Group LG19"/>
</dbReference>
<protein>
    <submittedName>
        <fullName evidence="1">Uncharacterized protein</fullName>
    </submittedName>
</protein>
<proteinExistence type="predicted"/>
<gene>
    <name evidence="1" type="ORF">K1T71_010930</name>
</gene>